<keyword evidence="3" id="KW-0540">Nuclease</keyword>
<sequence length="79" mass="8932">MTVSPPPLEPEDELAWDYPTAVARVEETIREIEAGQLDLGTVLAKFATAVRDIKQCESWLSQHRQAIDLLIEELDDPAW</sequence>
<accession>A0AAE4FWW3</accession>
<dbReference type="InterPro" id="IPR003761">
    <property type="entry name" value="Exonuc_VII_S"/>
</dbReference>
<dbReference type="AlphaFoldDB" id="A0AAE4FWW3"/>
<dbReference type="GO" id="GO:0006308">
    <property type="term" value="P:DNA catabolic process"/>
    <property type="evidence" value="ECO:0007669"/>
    <property type="project" value="UniProtKB-UniRule"/>
</dbReference>
<dbReference type="RefSeq" id="WP_322879666.1">
    <property type="nucleotide sequence ID" value="NZ_JAVMIP010000031.1"/>
</dbReference>
<protein>
    <recommendedName>
        <fullName evidence="6">Exodeoxyribonuclease VII small subunit</fullName>
        <ecNumber evidence="6">3.1.11.6</ecNumber>
    </recommendedName>
</protein>
<dbReference type="GO" id="GO:0009318">
    <property type="term" value="C:exodeoxyribonuclease VII complex"/>
    <property type="evidence" value="ECO:0007669"/>
    <property type="project" value="UniProtKB-UniRule"/>
</dbReference>
<comment type="similarity">
    <text evidence="1">Belongs to the XseB family.</text>
</comment>
<reference evidence="8" key="1">
    <citation type="submission" date="2023-07" db="EMBL/GenBank/DDBJ databases">
        <authorList>
            <person name="Luz R."/>
            <person name="Cordeiro R."/>
            <person name="Fonseca A."/>
            <person name="Goncalves V."/>
        </authorList>
    </citation>
    <scope>NUCLEOTIDE SEQUENCE [LARGE SCALE GENOMIC DNA]</scope>
    <source>
        <strain evidence="8">BACA0444</strain>
    </source>
</reference>
<dbReference type="Gene3D" id="1.10.287.1040">
    <property type="entry name" value="Exonuclease VII, small subunit"/>
    <property type="match status" value="1"/>
</dbReference>
<evidence type="ECO:0000256" key="2">
    <source>
        <dbReference type="ARBA" id="ARBA00022490"/>
    </source>
</evidence>
<gene>
    <name evidence="7" type="primary">xseB</name>
    <name evidence="7" type="ORF">RIF25_16820</name>
</gene>
<dbReference type="EC" id="3.1.11.6" evidence="6"/>
<evidence type="ECO:0000256" key="3">
    <source>
        <dbReference type="ARBA" id="ARBA00022722"/>
    </source>
</evidence>
<evidence type="ECO:0000256" key="4">
    <source>
        <dbReference type="ARBA" id="ARBA00022801"/>
    </source>
</evidence>
<keyword evidence="8" id="KW-1185">Reference proteome</keyword>
<evidence type="ECO:0000256" key="1">
    <source>
        <dbReference type="ARBA" id="ARBA00009998"/>
    </source>
</evidence>
<dbReference type="NCBIfam" id="TIGR01280">
    <property type="entry name" value="xseB"/>
    <property type="match status" value="1"/>
</dbReference>
<dbReference type="Pfam" id="PF02609">
    <property type="entry name" value="Exonuc_VII_S"/>
    <property type="match status" value="1"/>
</dbReference>
<dbReference type="Proteomes" id="UP001268256">
    <property type="component" value="Unassembled WGS sequence"/>
</dbReference>
<dbReference type="InterPro" id="IPR037004">
    <property type="entry name" value="Exonuc_VII_ssu_sf"/>
</dbReference>
<keyword evidence="4 7" id="KW-0378">Hydrolase</keyword>
<keyword evidence="2" id="KW-0963">Cytoplasm</keyword>
<keyword evidence="5" id="KW-0269">Exonuclease</keyword>
<dbReference type="GO" id="GO:0008855">
    <property type="term" value="F:exodeoxyribonuclease VII activity"/>
    <property type="evidence" value="ECO:0007669"/>
    <property type="project" value="UniProtKB-UniRule"/>
</dbReference>
<evidence type="ECO:0000313" key="7">
    <source>
        <dbReference type="EMBL" id="MDS3862461.1"/>
    </source>
</evidence>
<organism evidence="7 8">
    <name type="scientific">Pseudocalidococcus azoricus BACA0444</name>
    <dbReference type="NCBI Taxonomy" id="2918990"/>
    <lineage>
        <taxon>Bacteria</taxon>
        <taxon>Bacillati</taxon>
        <taxon>Cyanobacteriota</taxon>
        <taxon>Cyanophyceae</taxon>
        <taxon>Acaryochloridales</taxon>
        <taxon>Thermosynechococcaceae</taxon>
        <taxon>Pseudocalidococcus</taxon>
        <taxon>Pseudocalidococcus azoricus</taxon>
    </lineage>
</organism>
<evidence type="ECO:0000313" key="8">
    <source>
        <dbReference type="Proteomes" id="UP001268256"/>
    </source>
</evidence>
<evidence type="ECO:0000256" key="6">
    <source>
        <dbReference type="NCBIfam" id="TIGR01280"/>
    </source>
</evidence>
<comment type="caution">
    <text evidence="7">The sequence shown here is derived from an EMBL/GenBank/DDBJ whole genome shotgun (WGS) entry which is preliminary data.</text>
</comment>
<evidence type="ECO:0000256" key="5">
    <source>
        <dbReference type="ARBA" id="ARBA00022839"/>
    </source>
</evidence>
<proteinExistence type="inferred from homology"/>
<name>A0AAE4FWW3_9CYAN</name>
<dbReference type="EMBL" id="JAVMIP010000031">
    <property type="protein sequence ID" value="MDS3862461.1"/>
    <property type="molecule type" value="Genomic_DNA"/>
</dbReference>
<dbReference type="SUPFAM" id="SSF116842">
    <property type="entry name" value="XseB-like"/>
    <property type="match status" value="1"/>
</dbReference>